<dbReference type="InterPro" id="IPR018274">
    <property type="entry name" value="PEP_util_AS"/>
</dbReference>
<dbReference type="PANTHER" id="PTHR43615:SF1">
    <property type="entry name" value="PPDK_N DOMAIN-CONTAINING PROTEIN"/>
    <property type="match status" value="1"/>
</dbReference>
<accession>A0A0G0PUC7</accession>
<sequence length="723" mass="82479">MELFQEIFHTRPVSSLAQIGESSATKRSEALFEIHTILLYDIVIMLQLSKSSEQVLGALFESDSPLFVNEIVRQTKQYPNSVQRSLLTLEKQDIVTSQRLGNKKFYSLNKNHSDISAIRLLTTKITVDKKRTPTWIKLVNRETSVALNAAVGIAQSKTKYIKRFKIKPMKYIWYNSVTGGVYDSQDEIVKNGEILSREIKKDYKFAKYLADSCLKDGESLIRKTKESVKKDLPRLTNRELILNFKGLYENFLNFLPYLNIPHSVETAIETELNSKIFDNSTKEKLLEPTEVVSEEQIDELRLASLVKKEGWTKKNKRLLIELTEKYCWLPMMALHHKPFDEGYYRKIVEDLVVRIKSPKKEITKLRKQEQVRKDELKKTLQKINADEDLTRLVNLAQAYIKLRTYRINVIRKFHFYHLPLLNEIANRIDISKENVTFLSYDEILKALLDRKTRNRLKREISKRQTGFAILGWRGKTRVISGVENIIHAMEQYNIFSKTPDVKKEIKGNPACRGIVTGKVKIVKKLSELGKVTKGDVLVAKMTTPDYMIAINKAAAIVTDEGGITCHAAIVSREFNVPCIVGTRNATQVLSDNDLVEVDANEGVVRVIESVDLPEDLRQLQGKTIFKGKVKGTARVILDASDFDKLQEGDIVVAPQTTPEYLSLLYRAKGFIVDEESISSHAVLYGKALEMPSIMGTSFARSVIKDGEKIELDATNGFVRRLQI</sequence>
<protein>
    <submittedName>
        <fullName evidence="3">Phosphoenolpyruvate synthase/pyruvate phosphate dikinase</fullName>
    </submittedName>
</protein>
<dbReference type="Gene3D" id="3.50.30.10">
    <property type="entry name" value="Phosphohistidine domain"/>
    <property type="match status" value="2"/>
</dbReference>
<dbReference type="EMBL" id="LBWB01000002">
    <property type="protein sequence ID" value="KKR01785.1"/>
    <property type="molecule type" value="Genomic_DNA"/>
</dbReference>
<dbReference type="InterPro" id="IPR036388">
    <property type="entry name" value="WH-like_DNA-bd_sf"/>
</dbReference>
<proteinExistence type="predicted"/>
<keyword evidence="3" id="KW-0418">Kinase</keyword>
<comment type="caution">
    <text evidence="3">The sequence shown here is derived from an EMBL/GenBank/DDBJ whole genome shotgun (WGS) entry which is preliminary data.</text>
</comment>
<feature type="domain" description="PEP-utilising enzyme mobile" evidence="2">
    <location>
        <begin position="532"/>
        <end position="602"/>
    </location>
</feature>
<name>A0A0G0PUC7_9BACT</name>
<gene>
    <name evidence="3" type="ORF">UT24_C0002G0048</name>
</gene>
<evidence type="ECO:0000313" key="3">
    <source>
        <dbReference type="EMBL" id="KKR01785.1"/>
    </source>
</evidence>
<dbReference type="Gene3D" id="1.10.10.10">
    <property type="entry name" value="Winged helix-like DNA-binding domain superfamily/Winged helix DNA-binding domain"/>
    <property type="match status" value="1"/>
</dbReference>
<dbReference type="GO" id="GO:0016301">
    <property type="term" value="F:kinase activity"/>
    <property type="evidence" value="ECO:0007669"/>
    <property type="project" value="UniProtKB-KW"/>
</dbReference>
<evidence type="ECO:0000313" key="4">
    <source>
        <dbReference type="Proteomes" id="UP000033881"/>
    </source>
</evidence>
<dbReference type="SUPFAM" id="SSF46785">
    <property type="entry name" value="Winged helix' DNA-binding domain"/>
    <property type="match status" value="1"/>
</dbReference>
<dbReference type="InterPro" id="IPR008279">
    <property type="entry name" value="PEP-util_enz_mobile_dom"/>
</dbReference>
<dbReference type="PATRIC" id="fig|1618574.4.peg.139"/>
<dbReference type="STRING" id="1618574.UT24_C0002G0048"/>
<keyword evidence="3" id="KW-0670">Pyruvate</keyword>
<dbReference type="SUPFAM" id="SSF52009">
    <property type="entry name" value="Phosphohistidine domain"/>
    <property type="match status" value="2"/>
</dbReference>
<dbReference type="InterPro" id="IPR036637">
    <property type="entry name" value="Phosphohistidine_dom_sf"/>
</dbReference>
<organism evidence="3 4">
    <name type="scientific">Candidatus Woesebacteria bacterium GW2011_GWB1_39_12</name>
    <dbReference type="NCBI Taxonomy" id="1618574"/>
    <lineage>
        <taxon>Bacteria</taxon>
        <taxon>Candidatus Woeseibacteriota</taxon>
    </lineage>
</organism>
<dbReference type="PROSITE" id="PS00370">
    <property type="entry name" value="PEP_ENZYMES_PHOS_SITE"/>
    <property type="match status" value="1"/>
</dbReference>
<dbReference type="Pfam" id="PF00391">
    <property type="entry name" value="PEP-utilizers"/>
    <property type="match status" value="2"/>
</dbReference>
<dbReference type="InterPro" id="IPR051549">
    <property type="entry name" value="PEP_Utilizing_Enz"/>
</dbReference>
<keyword evidence="1" id="KW-0175">Coiled coil</keyword>
<reference evidence="3 4" key="1">
    <citation type="journal article" date="2015" name="Nature">
        <title>rRNA introns, odd ribosomes, and small enigmatic genomes across a large radiation of phyla.</title>
        <authorList>
            <person name="Brown C.T."/>
            <person name="Hug L.A."/>
            <person name="Thomas B.C."/>
            <person name="Sharon I."/>
            <person name="Castelle C.J."/>
            <person name="Singh A."/>
            <person name="Wilkins M.J."/>
            <person name="Williams K.H."/>
            <person name="Banfield J.F."/>
        </authorList>
    </citation>
    <scope>NUCLEOTIDE SEQUENCE [LARGE SCALE GENOMIC DNA]</scope>
</reference>
<dbReference type="InterPro" id="IPR036390">
    <property type="entry name" value="WH_DNA-bd_sf"/>
</dbReference>
<keyword evidence="3" id="KW-0808">Transferase</keyword>
<evidence type="ECO:0000259" key="2">
    <source>
        <dbReference type="Pfam" id="PF00391"/>
    </source>
</evidence>
<dbReference type="Proteomes" id="UP000033881">
    <property type="component" value="Unassembled WGS sequence"/>
</dbReference>
<feature type="domain" description="PEP-utilising enzyme mobile" evidence="2">
    <location>
        <begin position="645"/>
        <end position="716"/>
    </location>
</feature>
<feature type="coiled-coil region" evidence="1">
    <location>
        <begin position="359"/>
        <end position="386"/>
    </location>
</feature>
<dbReference type="AlphaFoldDB" id="A0A0G0PUC7"/>
<evidence type="ECO:0000256" key="1">
    <source>
        <dbReference type="SAM" id="Coils"/>
    </source>
</evidence>
<dbReference type="PANTHER" id="PTHR43615">
    <property type="entry name" value="PHOSPHOENOLPYRUVATE SYNTHASE-RELATED"/>
    <property type="match status" value="1"/>
</dbReference>